<name>A0A1B7TDL4_9ASCO</name>
<evidence type="ECO:0000259" key="7">
    <source>
        <dbReference type="PROSITE" id="PS50011"/>
    </source>
</evidence>
<keyword evidence="2 4" id="KW-0547">Nucleotide-binding</keyword>
<dbReference type="CDD" id="cd05117">
    <property type="entry name" value="STKc_CAMK"/>
    <property type="match status" value="1"/>
</dbReference>
<dbReference type="Pfam" id="PF00498">
    <property type="entry name" value="FHA"/>
    <property type="match status" value="1"/>
</dbReference>
<reference evidence="9" key="1">
    <citation type="journal article" date="2016" name="Proc. Natl. Acad. Sci. U.S.A.">
        <title>Comparative genomics of biotechnologically important yeasts.</title>
        <authorList>
            <person name="Riley R."/>
            <person name="Haridas S."/>
            <person name="Wolfe K.H."/>
            <person name="Lopes M.R."/>
            <person name="Hittinger C.T."/>
            <person name="Goeker M."/>
            <person name="Salamov A.A."/>
            <person name="Wisecaver J.H."/>
            <person name="Long T.M."/>
            <person name="Calvey C.H."/>
            <person name="Aerts A.L."/>
            <person name="Barry K.W."/>
            <person name="Choi C."/>
            <person name="Clum A."/>
            <person name="Coughlan A.Y."/>
            <person name="Deshpande S."/>
            <person name="Douglass A.P."/>
            <person name="Hanson S.J."/>
            <person name="Klenk H.-P."/>
            <person name="LaButti K.M."/>
            <person name="Lapidus A."/>
            <person name="Lindquist E.A."/>
            <person name="Lipzen A.M."/>
            <person name="Meier-Kolthoff J.P."/>
            <person name="Ohm R.A."/>
            <person name="Otillar R.P."/>
            <person name="Pangilinan J.L."/>
            <person name="Peng Y."/>
            <person name="Rokas A."/>
            <person name="Rosa C.A."/>
            <person name="Scheuner C."/>
            <person name="Sibirny A.A."/>
            <person name="Slot J.C."/>
            <person name="Stielow J.B."/>
            <person name="Sun H."/>
            <person name="Kurtzman C.P."/>
            <person name="Blackwell M."/>
            <person name="Grigoriev I.V."/>
            <person name="Jeffries T.W."/>
        </authorList>
    </citation>
    <scope>NUCLEOTIDE SEQUENCE [LARGE SCALE GENOMIC DNA]</scope>
    <source>
        <strain evidence="9">NRRL Y-1626</strain>
    </source>
</reference>
<accession>A0A1B7TDL4</accession>
<evidence type="ECO:0000256" key="1">
    <source>
        <dbReference type="ARBA" id="ARBA00005575"/>
    </source>
</evidence>
<evidence type="ECO:0000259" key="6">
    <source>
        <dbReference type="PROSITE" id="PS50006"/>
    </source>
</evidence>
<dbReference type="GO" id="GO:0004674">
    <property type="term" value="F:protein serine/threonine kinase activity"/>
    <property type="evidence" value="ECO:0007669"/>
    <property type="project" value="UniProtKB-KW"/>
</dbReference>
<comment type="similarity">
    <text evidence="1">Belongs to the protein kinase superfamily. CAMK Ser/Thr protein kinase family. CHEK2 subfamily.</text>
</comment>
<feature type="domain" description="FHA" evidence="6">
    <location>
        <begin position="54"/>
        <end position="104"/>
    </location>
</feature>
<keyword evidence="9" id="KW-1185">Reference proteome</keyword>
<proteinExistence type="inferred from homology"/>
<dbReference type="SMART" id="SM00240">
    <property type="entry name" value="FHA"/>
    <property type="match status" value="1"/>
</dbReference>
<dbReference type="InterPro" id="IPR017441">
    <property type="entry name" value="Protein_kinase_ATP_BS"/>
</dbReference>
<dbReference type="SUPFAM" id="SSF56112">
    <property type="entry name" value="Protein kinase-like (PK-like)"/>
    <property type="match status" value="1"/>
</dbReference>
<dbReference type="InterPro" id="IPR000253">
    <property type="entry name" value="FHA_dom"/>
</dbReference>
<dbReference type="PANTHER" id="PTHR24347">
    <property type="entry name" value="SERINE/THREONINE-PROTEIN KINASE"/>
    <property type="match status" value="1"/>
</dbReference>
<dbReference type="AlphaFoldDB" id="A0A1B7TDL4"/>
<keyword evidence="3 4" id="KW-0067">ATP-binding</keyword>
<dbReference type="InterPro" id="IPR000719">
    <property type="entry name" value="Prot_kinase_dom"/>
</dbReference>
<dbReference type="InterPro" id="IPR008984">
    <property type="entry name" value="SMAD_FHA_dom_sf"/>
</dbReference>
<sequence>MSLSNSNNKNAELKKEVPKEEENTVIATILSDSESNKISFEVTTKLFKNNDSIIKIGRSSSCNIQLNDLLISSVHLEIKFDSESKKLQVKCIGRNGTTINGIKIRNTNFISLYNNDVLVLGEKIKLKIQYKKETKSIYDYYKFGNELGVGHYAVVKTGINKITGKKFAIKEFHKQNIKDLYKFEKESEILINLKHENIIKLFDTFIEPIPNEHDFFKTFLVMDYANGGELFNRIVKKGKLRIDESKDIFRQLLSGVKYLHLNHIIHRDIKPENVLLDIKYRDSNNINNENDIQTGPWDKNELSITVKLADFGLAKFIGGTDKNSKKNFTSTMCGSPGYVSPEILQNKEYCEKTDMWSLGVLLYILLCGFPPFSDQLGPPSMKQQIIEAKYAFYSPYWDEIPDIALDLISNLLQLDTKKRFSVIQAVNHPWFNDIIPHSQYHKFINRITPSQQQDTYLSQQKVKLIR</sequence>
<dbReference type="InterPro" id="IPR011009">
    <property type="entry name" value="Kinase-like_dom_sf"/>
</dbReference>
<evidence type="ECO:0000313" key="9">
    <source>
        <dbReference type="Proteomes" id="UP000092321"/>
    </source>
</evidence>
<keyword evidence="8" id="KW-0808">Transferase</keyword>
<dbReference type="GO" id="GO:0005524">
    <property type="term" value="F:ATP binding"/>
    <property type="evidence" value="ECO:0007669"/>
    <property type="project" value="UniProtKB-UniRule"/>
</dbReference>
<dbReference type="InterPro" id="IPR008271">
    <property type="entry name" value="Ser/Thr_kinase_AS"/>
</dbReference>
<dbReference type="OrthoDB" id="407410at2759"/>
<dbReference type="PROSITE" id="PS00107">
    <property type="entry name" value="PROTEIN_KINASE_ATP"/>
    <property type="match status" value="1"/>
</dbReference>
<keyword evidence="5" id="KW-0723">Serine/threonine-protein kinase</keyword>
<feature type="binding site" evidence="4">
    <location>
        <position position="170"/>
    </location>
    <ligand>
        <name>ATP</name>
        <dbReference type="ChEBI" id="CHEBI:30616"/>
    </ligand>
</feature>
<dbReference type="Gene3D" id="2.60.200.20">
    <property type="match status" value="1"/>
</dbReference>
<gene>
    <name evidence="8" type="ORF">HANVADRAFT_24634</name>
</gene>
<dbReference type="PROSITE" id="PS50006">
    <property type="entry name" value="FHA_DOMAIN"/>
    <property type="match status" value="1"/>
</dbReference>
<keyword evidence="8" id="KW-0418">Kinase</keyword>
<evidence type="ECO:0000256" key="5">
    <source>
        <dbReference type="RuleBase" id="RU000304"/>
    </source>
</evidence>
<organism evidence="8 9">
    <name type="scientific">Hanseniaspora valbyensis NRRL Y-1626</name>
    <dbReference type="NCBI Taxonomy" id="766949"/>
    <lineage>
        <taxon>Eukaryota</taxon>
        <taxon>Fungi</taxon>
        <taxon>Dikarya</taxon>
        <taxon>Ascomycota</taxon>
        <taxon>Saccharomycotina</taxon>
        <taxon>Saccharomycetes</taxon>
        <taxon>Saccharomycodales</taxon>
        <taxon>Saccharomycodaceae</taxon>
        <taxon>Hanseniaspora</taxon>
    </lineage>
</organism>
<dbReference type="SUPFAM" id="SSF49879">
    <property type="entry name" value="SMAD/FHA domain"/>
    <property type="match status" value="1"/>
</dbReference>
<comment type="caution">
    <text evidence="8">The sequence shown here is derived from an EMBL/GenBank/DDBJ whole genome shotgun (WGS) entry which is preliminary data.</text>
</comment>
<dbReference type="EMBL" id="LXPE01000013">
    <property type="protein sequence ID" value="OBA26810.1"/>
    <property type="molecule type" value="Genomic_DNA"/>
</dbReference>
<dbReference type="SMART" id="SM00220">
    <property type="entry name" value="S_TKc"/>
    <property type="match status" value="1"/>
</dbReference>
<evidence type="ECO:0000256" key="3">
    <source>
        <dbReference type="ARBA" id="ARBA00022840"/>
    </source>
</evidence>
<feature type="domain" description="Protein kinase" evidence="7">
    <location>
        <begin position="141"/>
        <end position="431"/>
    </location>
</feature>
<evidence type="ECO:0000256" key="2">
    <source>
        <dbReference type="ARBA" id="ARBA00022741"/>
    </source>
</evidence>
<protein>
    <submittedName>
        <fullName evidence="8">Pkinase-domain-containing protein</fullName>
    </submittedName>
</protein>
<dbReference type="Pfam" id="PF00069">
    <property type="entry name" value="Pkinase"/>
    <property type="match status" value="1"/>
</dbReference>
<evidence type="ECO:0000256" key="4">
    <source>
        <dbReference type="PROSITE-ProRule" id="PRU10141"/>
    </source>
</evidence>
<dbReference type="PROSITE" id="PS50011">
    <property type="entry name" value="PROTEIN_KINASE_DOM"/>
    <property type="match status" value="1"/>
</dbReference>
<dbReference type="PROSITE" id="PS00108">
    <property type="entry name" value="PROTEIN_KINASE_ST"/>
    <property type="match status" value="1"/>
</dbReference>
<evidence type="ECO:0000313" key="8">
    <source>
        <dbReference type="EMBL" id="OBA26810.1"/>
    </source>
</evidence>
<dbReference type="Gene3D" id="1.10.510.10">
    <property type="entry name" value="Transferase(Phosphotransferase) domain 1"/>
    <property type="match status" value="1"/>
</dbReference>
<dbReference type="Proteomes" id="UP000092321">
    <property type="component" value="Unassembled WGS sequence"/>
</dbReference>